<dbReference type="STRING" id="225164.V4A7E3"/>
<dbReference type="OMA" id="HILHVAW"/>
<keyword evidence="4" id="KW-0297">G-protein coupled receptor</keyword>
<keyword evidence="3 8" id="KW-1133">Transmembrane helix</keyword>
<evidence type="ECO:0000259" key="9">
    <source>
        <dbReference type="PROSITE" id="PS50262"/>
    </source>
</evidence>
<keyword evidence="2 8" id="KW-0812">Transmembrane</keyword>
<comment type="subcellular location">
    <subcellularLocation>
        <location evidence="1">Membrane</location>
        <topology evidence="1">Multi-pass membrane protein</topology>
    </subcellularLocation>
</comment>
<dbReference type="KEGG" id="lgi:LOTGIDRAFT_162598"/>
<evidence type="ECO:0000313" key="10">
    <source>
        <dbReference type="EMBL" id="ESO92672.1"/>
    </source>
</evidence>
<feature type="domain" description="G-protein coupled receptors family 1 profile" evidence="9">
    <location>
        <begin position="47"/>
        <end position="320"/>
    </location>
</feature>
<dbReference type="PANTHER" id="PTHR24243:SF233">
    <property type="entry name" value="THYROTROPIN-RELEASING HORMONE RECEPTOR"/>
    <property type="match status" value="1"/>
</dbReference>
<gene>
    <name evidence="10" type="ORF">LOTGIDRAFT_162598</name>
</gene>
<protein>
    <recommendedName>
        <fullName evidence="9">G-protein coupled receptors family 1 profile domain-containing protein</fullName>
    </recommendedName>
</protein>
<feature type="transmembrane region" description="Helical" evidence="8">
    <location>
        <begin position="304"/>
        <end position="323"/>
    </location>
</feature>
<name>V4A7E3_LOTGI</name>
<evidence type="ECO:0000256" key="5">
    <source>
        <dbReference type="ARBA" id="ARBA00023136"/>
    </source>
</evidence>
<evidence type="ECO:0000256" key="7">
    <source>
        <dbReference type="ARBA" id="ARBA00023224"/>
    </source>
</evidence>
<feature type="transmembrane region" description="Helical" evidence="8">
    <location>
        <begin position="148"/>
        <end position="173"/>
    </location>
</feature>
<evidence type="ECO:0000256" key="1">
    <source>
        <dbReference type="ARBA" id="ARBA00004141"/>
    </source>
</evidence>
<evidence type="ECO:0000313" key="11">
    <source>
        <dbReference type="Proteomes" id="UP000030746"/>
    </source>
</evidence>
<evidence type="ECO:0000256" key="2">
    <source>
        <dbReference type="ARBA" id="ARBA00022692"/>
    </source>
</evidence>
<proteinExistence type="predicted"/>
<dbReference type="SUPFAM" id="SSF81321">
    <property type="entry name" value="Family A G protein-coupled receptor-like"/>
    <property type="match status" value="1"/>
</dbReference>
<dbReference type="GO" id="GO:0004930">
    <property type="term" value="F:G protein-coupled receptor activity"/>
    <property type="evidence" value="ECO:0007669"/>
    <property type="project" value="UniProtKB-KW"/>
</dbReference>
<keyword evidence="5 8" id="KW-0472">Membrane</keyword>
<dbReference type="Gene3D" id="1.20.1070.10">
    <property type="entry name" value="Rhodopsin 7-helix transmembrane proteins"/>
    <property type="match status" value="1"/>
</dbReference>
<dbReference type="GO" id="GO:0005886">
    <property type="term" value="C:plasma membrane"/>
    <property type="evidence" value="ECO:0007669"/>
    <property type="project" value="TreeGrafter"/>
</dbReference>
<dbReference type="InterPro" id="IPR000276">
    <property type="entry name" value="GPCR_Rhodpsn"/>
</dbReference>
<dbReference type="InterPro" id="IPR017452">
    <property type="entry name" value="GPCR_Rhodpsn_7TM"/>
</dbReference>
<dbReference type="RefSeq" id="XP_009056811.1">
    <property type="nucleotide sequence ID" value="XM_009058563.1"/>
</dbReference>
<keyword evidence="7" id="KW-0807">Transducer</keyword>
<keyword evidence="11" id="KW-1185">Reference proteome</keyword>
<accession>V4A7E3</accession>
<sequence>MNNTSSVYTPHVFQRYSIPQLLDTFAPGSPTAGRIVPPIWYMVGFIGNPISALIWFGKRMRRNNSSAIYLGALSISDFCFLLLHMLYILHSTWGYRTYNTESGCEVFNFLFYVPQYLSTLLVLGFTIERYIAVVHPFLKEKWCTVKRASIIVLVLTIFSMVIASAQTYIWYYYSVTDSCNIRPQAQVGGTMSFKHIWTWFTEVLIFILVPLLVLIFNILVLREIFKLSNNGVISRQSGGSNSTTASTVTLLAVSFYLIVTQLTSTLVYCLEQLFEHGDIYLSDEEIRADPAWSKLFNYLTARKIIEVISLSHYACYIFIYALTGKHFRKEILYILTCYGRSSWLDKTCSKTHRGERYSMVSGNGNPMSETVTTTFTTNI</sequence>
<dbReference type="PANTHER" id="PTHR24243">
    <property type="entry name" value="G-PROTEIN COUPLED RECEPTOR"/>
    <property type="match status" value="1"/>
</dbReference>
<evidence type="ECO:0000256" key="3">
    <source>
        <dbReference type="ARBA" id="ARBA00022989"/>
    </source>
</evidence>
<dbReference type="HOGENOM" id="CLU_035762_0_0_1"/>
<dbReference type="GeneID" id="20239062"/>
<dbReference type="Pfam" id="PF00001">
    <property type="entry name" value="7tm_1"/>
    <property type="match status" value="1"/>
</dbReference>
<feature type="transmembrane region" description="Helical" evidence="8">
    <location>
        <begin position="196"/>
        <end position="221"/>
    </location>
</feature>
<dbReference type="PROSITE" id="PS50262">
    <property type="entry name" value="G_PROTEIN_RECEP_F1_2"/>
    <property type="match status" value="1"/>
</dbReference>
<feature type="transmembrane region" description="Helical" evidence="8">
    <location>
        <begin position="39"/>
        <end position="56"/>
    </location>
</feature>
<feature type="transmembrane region" description="Helical" evidence="8">
    <location>
        <begin position="68"/>
        <end position="89"/>
    </location>
</feature>
<dbReference type="OrthoDB" id="9990906at2759"/>
<feature type="transmembrane region" description="Helical" evidence="8">
    <location>
        <begin position="109"/>
        <end position="127"/>
    </location>
</feature>
<evidence type="ECO:0000256" key="8">
    <source>
        <dbReference type="SAM" id="Phobius"/>
    </source>
</evidence>
<reference evidence="10 11" key="1">
    <citation type="journal article" date="2013" name="Nature">
        <title>Insights into bilaterian evolution from three spiralian genomes.</title>
        <authorList>
            <person name="Simakov O."/>
            <person name="Marletaz F."/>
            <person name="Cho S.J."/>
            <person name="Edsinger-Gonzales E."/>
            <person name="Havlak P."/>
            <person name="Hellsten U."/>
            <person name="Kuo D.H."/>
            <person name="Larsson T."/>
            <person name="Lv J."/>
            <person name="Arendt D."/>
            <person name="Savage R."/>
            <person name="Osoegawa K."/>
            <person name="de Jong P."/>
            <person name="Grimwood J."/>
            <person name="Chapman J.A."/>
            <person name="Shapiro H."/>
            <person name="Aerts A."/>
            <person name="Otillar R.P."/>
            <person name="Terry A.Y."/>
            <person name="Boore J.L."/>
            <person name="Grigoriev I.V."/>
            <person name="Lindberg D.R."/>
            <person name="Seaver E.C."/>
            <person name="Weisblat D.A."/>
            <person name="Putnam N.H."/>
            <person name="Rokhsar D.S."/>
        </authorList>
    </citation>
    <scope>NUCLEOTIDE SEQUENCE [LARGE SCALE GENOMIC DNA]</scope>
</reference>
<feature type="transmembrane region" description="Helical" evidence="8">
    <location>
        <begin position="242"/>
        <end position="259"/>
    </location>
</feature>
<evidence type="ECO:0000256" key="4">
    <source>
        <dbReference type="ARBA" id="ARBA00023040"/>
    </source>
</evidence>
<evidence type="ECO:0000256" key="6">
    <source>
        <dbReference type="ARBA" id="ARBA00023170"/>
    </source>
</evidence>
<dbReference type="AlphaFoldDB" id="V4A7E3"/>
<dbReference type="CTD" id="20239062"/>
<keyword evidence="6" id="KW-0675">Receptor</keyword>
<dbReference type="EMBL" id="KB202050">
    <property type="protein sequence ID" value="ESO92672.1"/>
    <property type="molecule type" value="Genomic_DNA"/>
</dbReference>
<dbReference type="Proteomes" id="UP000030746">
    <property type="component" value="Unassembled WGS sequence"/>
</dbReference>
<organism evidence="10 11">
    <name type="scientific">Lottia gigantea</name>
    <name type="common">Giant owl limpet</name>
    <dbReference type="NCBI Taxonomy" id="225164"/>
    <lineage>
        <taxon>Eukaryota</taxon>
        <taxon>Metazoa</taxon>
        <taxon>Spiralia</taxon>
        <taxon>Lophotrochozoa</taxon>
        <taxon>Mollusca</taxon>
        <taxon>Gastropoda</taxon>
        <taxon>Patellogastropoda</taxon>
        <taxon>Lottioidea</taxon>
        <taxon>Lottiidae</taxon>
        <taxon>Lottia</taxon>
    </lineage>
</organism>
<dbReference type="PROSITE" id="PS00237">
    <property type="entry name" value="G_PROTEIN_RECEP_F1_1"/>
    <property type="match status" value="1"/>
</dbReference>